<name>A0ABY6Q6J0_9GAMM</name>
<dbReference type="EMBL" id="CP036501">
    <property type="protein sequence ID" value="UZP74892.1"/>
    <property type="molecule type" value="Genomic_DNA"/>
</dbReference>
<proteinExistence type="predicted"/>
<dbReference type="PANTHER" id="PTHR34387:SF2">
    <property type="entry name" value="SLR1258 PROTEIN"/>
    <property type="match status" value="1"/>
</dbReference>
<dbReference type="InterPro" id="IPR007497">
    <property type="entry name" value="SIMPL/DUF541"/>
</dbReference>
<reference evidence="2 3" key="1">
    <citation type="submission" date="2019-02" db="EMBL/GenBank/DDBJ databases">
        <title>Halieaceae_genomes.</title>
        <authorList>
            <person name="Li S.-H."/>
        </authorList>
    </citation>
    <scope>NUCLEOTIDE SEQUENCE [LARGE SCALE GENOMIC DNA]</scope>
    <source>
        <strain evidence="2 3">JH123</strain>
    </source>
</reference>
<accession>A0ABY6Q6J0</accession>
<sequence length="236" mass="25213">MNRHLDSRPKGAALLGLLCIASMTVNAETRFEVTGKGFIDVAPDEATFQATVTEVTENVKDAQSAVNNVIANLENAVAQYDLKKGSVDSSALSFNPQYEWDPSSKKQVFVGYRVSRNLTFTSKSVADVGSIVQSLAVFGATQISPPIFGYSQGEQATADAMRNAVKHALGKLELMASAADMSVDKVESITEITGYSRPPVQGVARFESADYSDAPPSVSVGTIRYSSKVQIIATAY</sequence>
<organism evidence="2 3">
    <name type="scientific">Candidatus Paraluminiphilus aquimaris</name>
    <dbReference type="NCBI Taxonomy" id="2518994"/>
    <lineage>
        <taxon>Bacteria</taxon>
        <taxon>Pseudomonadati</taxon>
        <taxon>Pseudomonadota</taxon>
        <taxon>Gammaproteobacteria</taxon>
        <taxon>Cellvibrionales</taxon>
        <taxon>Halieaceae</taxon>
        <taxon>Candidatus Paraluminiphilus</taxon>
    </lineage>
</organism>
<dbReference type="Proteomes" id="UP001317963">
    <property type="component" value="Chromosome"/>
</dbReference>
<dbReference type="PANTHER" id="PTHR34387">
    <property type="entry name" value="SLR1258 PROTEIN"/>
    <property type="match status" value="1"/>
</dbReference>
<dbReference type="RefSeq" id="WP_279241353.1">
    <property type="nucleotide sequence ID" value="NZ_CP036501.1"/>
</dbReference>
<protein>
    <submittedName>
        <fullName evidence="2">DUF541 domain-containing protein</fullName>
    </submittedName>
</protein>
<dbReference type="Gene3D" id="3.30.70.2970">
    <property type="entry name" value="Protein of unknown function (DUF541), domain 2"/>
    <property type="match status" value="1"/>
</dbReference>
<dbReference type="Pfam" id="PF04402">
    <property type="entry name" value="SIMPL"/>
    <property type="match status" value="1"/>
</dbReference>
<feature type="signal peptide" evidence="1">
    <location>
        <begin position="1"/>
        <end position="27"/>
    </location>
</feature>
<keyword evidence="1" id="KW-0732">Signal</keyword>
<keyword evidence="3" id="KW-1185">Reference proteome</keyword>
<evidence type="ECO:0000313" key="3">
    <source>
        <dbReference type="Proteomes" id="UP001317963"/>
    </source>
</evidence>
<evidence type="ECO:0000256" key="1">
    <source>
        <dbReference type="SAM" id="SignalP"/>
    </source>
</evidence>
<dbReference type="Gene3D" id="3.30.110.170">
    <property type="entry name" value="Protein of unknown function (DUF541), domain 1"/>
    <property type="match status" value="1"/>
</dbReference>
<dbReference type="InterPro" id="IPR052022">
    <property type="entry name" value="26kDa_periplasmic_antigen"/>
</dbReference>
<feature type="chain" id="PRO_5045622513" evidence="1">
    <location>
        <begin position="28"/>
        <end position="236"/>
    </location>
</feature>
<evidence type="ECO:0000313" key="2">
    <source>
        <dbReference type="EMBL" id="UZP74892.1"/>
    </source>
</evidence>
<gene>
    <name evidence="2" type="ORF">E0F26_09150</name>
</gene>